<organism evidence="5 6">
    <name type="scientific">Angustibacter luteus</name>
    <dbReference type="NCBI Taxonomy" id="658456"/>
    <lineage>
        <taxon>Bacteria</taxon>
        <taxon>Bacillati</taxon>
        <taxon>Actinomycetota</taxon>
        <taxon>Actinomycetes</taxon>
        <taxon>Kineosporiales</taxon>
        <taxon>Kineosporiaceae</taxon>
    </lineage>
</organism>
<protein>
    <submittedName>
        <fullName evidence="5">Alpha-hydroxy-acid oxidizing protein</fullName>
    </submittedName>
</protein>
<gene>
    <name evidence="5" type="ORF">ACFQDO_11855</name>
</gene>
<dbReference type="SUPFAM" id="SSF51395">
    <property type="entry name" value="FMN-linked oxidoreductases"/>
    <property type="match status" value="1"/>
</dbReference>
<dbReference type="PANTHER" id="PTHR10578">
    <property type="entry name" value="S -2-HYDROXY-ACID OXIDASE-RELATED"/>
    <property type="match status" value="1"/>
</dbReference>
<comment type="cofactor">
    <cofactor evidence="1">
        <name>FMN</name>
        <dbReference type="ChEBI" id="CHEBI:58210"/>
    </cofactor>
</comment>
<dbReference type="RefSeq" id="WP_345715496.1">
    <property type="nucleotide sequence ID" value="NZ_BAABFP010000002.1"/>
</dbReference>
<comment type="similarity">
    <text evidence="3">Belongs to the FMN-dependent alpha-hydroxy acid dehydrogenase family.</text>
</comment>
<dbReference type="Proteomes" id="UP001596189">
    <property type="component" value="Unassembled WGS sequence"/>
</dbReference>
<comment type="caution">
    <text evidence="5">The sequence shown here is derived from an EMBL/GenBank/DDBJ whole genome shotgun (WGS) entry which is preliminary data.</text>
</comment>
<evidence type="ECO:0000256" key="2">
    <source>
        <dbReference type="ARBA" id="ARBA00023002"/>
    </source>
</evidence>
<feature type="domain" description="FMN hydroxy acid dehydrogenase" evidence="4">
    <location>
        <begin position="13"/>
        <end position="421"/>
    </location>
</feature>
<dbReference type="EMBL" id="JBHSRD010000004">
    <property type="protein sequence ID" value="MFC6007824.1"/>
    <property type="molecule type" value="Genomic_DNA"/>
</dbReference>
<keyword evidence="6" id="KW-1185">Reference proteome</keyword>
<dbReference type="PANTHER" id="PTHR10578:SF143">
    <property type="entry name" value="FMN-DEPENDENT ALPHA-HYDROXY ACID DEHYDROGENASE PB1A11.03"/>
    <property type="match status" value="1"/>
</dbReference>
<dbReference type="InterPro" id="IPR000262">
    <property type="entry name" value="FMN-dep_DH"/>
</dbReference>
<evidence type="ECO:0000256" key="1">
    <source>
        <dbReference type="ARBA" id="ARBA00001917"/>
    </source>
</evidence>
<dbReference type="InterPro" id="IPR013785">
    <property type="entry name" value="Aldolase_TIM"/>
</dbReference>
<sequence>MQAAIYREGVFGRRPVVPTSPSALEHAARRRMSRRAYAYVAGSAGQERTAQANVDAFERWQIVPRMLRDVSTPDVGLDLFGDHLPAPLLLAPIGVLEMAHHEADLAVGRAAASLGLPAILSSQASRPMEQVADAMGTTPHWFQLYWSNNDDLAQSFVQRAEASGASALVVTLDTHSLGWRTRDLDLAFLPFAHGLGIAQYTSDPVFADLVAQRVASGSRADGHQPRPTPAAVRALVSMARHYPGDDSLTTRLRSPLPRAAVETFLDVFSRPSLTWRDLGWLRDQTTLPIVLKGIQHPDDAAQALDAGVDGLVVSNHGGRQVDDAIGSLDALPGVVDRVDGRVPVLFDSGVRSGADVFVALALGATAVCLGRPWVYGLALAGERGVRTVLQHVAAELELTMALAGCASLADVDRRAVTPAGRDRTP</sequence>
<accession>A0ABW1JG74</accession>
<dbReference type="Pfam" id="PF01070">
    <property type="entry name" value="FMN_dh"/>
    <property type="match status" value="1"/>
</dbReference>
<dbReference type="PROSITE" id="PS00557">
    <property type="entry name" value="FMN_HYDROXY_ACID_DH_1"/>
    <property type="match status" value="1"/>
</dbReference>
<dbReference type="Gene3D" id="3.20.20.70">
    <property type="entry name" value="Aldolase class I"/>
    <property type="match status" value="1"/>
</dbReference>
<evidence type="ECO:0000313" key="6">
    <source>
        <dbReference type="Proteomes" id="UP001596189"/>
    </source>
</evidence>
<name>A0ABW1JG74_9ACTN</name>
<dbReference type="InterPro" id="IPR012133">
    <property type="entry name" value="Alpha-hydoxy_acid_DH_FMN"/>
</dbReference>
<evidence type="ECO:0000259" key="4">
    <source>
        <dbReference type="PROSITE" id="PS51349"/>
    </source>
</evidence>
<keyword evidence="2" id="KW-0560">Oxidoreductase</keyword>
<dbReference type="InterPro" id="IPR037396">
    <property type="entry name" value="FMN_HAD"/>
</dbReference>
<dbReference type="InterPro" id="IPR008259">
    <property type="entry name" value="FMN_hydac_DH_AS"/>
</dbReference>
<dbReference type="PIRSF" id="PIRSF000138">
    <property type="entry name" value="Al-hdrx_acd_dh"/>
    <property type="match status" value="1"/>
</dbReference>
<dbReference type="PROSITE" id="PS51349">
    <property type="entry name" value="FMN_HYDROXY_ACID_DH_2"/>
    <property type="match status" value="1"/>
</dbReference>
<evidence type="ECO:0000256" key="3">
    <source>
        <dbReference type="ARBA" id="ARBA00024042"/>
    </source>
</evidence>
<reference evidence="6" key="1">
    <citation type="journal article" date="2019" name="Int. J. Syst. Evol. Microbiol.">
        <title>The Global Catalogue of Microorganisms (GCM) 10K type strain sequencing project: providing services to taxonomists for standard genome sequencing and annotation.</title>
        <authorList>
            <consortium name="The Broad Institute Genomics Platform"/>
            <consortium name="The Broad Institute Genome Sequencing Center for Infectious Disease"/>
            <person name="Wu L."/>
            <person name="Ma J."/>
        </authorList>
    </citation>
    <scope>NUCLEOTIDE SEQUENCE [LARGE SCALE GENOMIC DNA]</scope>
    <source>
        <strain evidence="6">KACC 14249</strain>
    </source>
</reference>
<evidence type="ECO:0000313" key="5">
    <source>
        <dbReference type="EMBL" id="MFC6007824.1"/>
    </source>
</evidence>
<proteinExistence type="inferred from homology"/>